<dbReference type="Proteomes" id="UP000239772">
    <property type="component" value="Unassembled WGS sequence"/>
</dbReference>
<proteinExistence type="inferred from homology"/>
<dbReference type="Pfam" id="PF00293">
    <property type="entry name" value="NUDIX"/>
    <property type="match status" value="1"/>
</dbReference>
<evidence type="ECO:0000313" key="6">
    <source>
        <dbReference type="Proteomes" id="UP000239772"/>
    </source>
</evidence>
<organism evidence="5 6">
    <name type="scientific">Alsobacter soli</name>
    <dbReference type="NCBI Taxonomy" id="2109933"/>
    <lineage>
        <taxon>Bacteria</taxon>
        <taxon>Pseudomonadati</taxon>
        <taxon>Pseudomonadota</taxon>
        <taxon>Alphaproteobacteria</taxon>
        <taxon>Hyphomicrobiales</taxon>
        <taxon>Alsobacteraceae</taxon>
        <taxon>Alsobacter</taxon>
    </lineage>
</organism>
<dbReference type="InterPro" id="IPR015797">
    <property type="entry name" value="NUDIX_hydrolase-like_dom_sf"/>
</dbReference>
<evidence type="ECO:0000256" key="2">
    <source>
        <dbReference type="ARBA" id="ARBA00022801"/>
    </source>
</evidence>
<dbReference type="OrthoDB" id="9761969at2"/>
<comment type="caution">
    <text evidence="5">The sequence shown here is derived from an EMBL/GenBank/DDBJ whole genome shotgun (WGS) entry which is preliminary data.</text>
</comment>
<reference evidence="6" key="1">
    <citation type="submission" date="2018-03" db="EMBL/GenBank/DDBJ databases">
        <authorList>
            <person name="Sun L."/>
            <person name="Liu H."/>
            <person name="Chen W."/>
            <person name="Huang K."/>
            <person name="Liu W."/>
            <person name="Gao X."/>
        </authorList>
    </citation>
    <scope>NUCLEOTIDE SEQUENCE [LARGE SCALE GENOMIC DNA]</scope>
    <source>
        <strain evidence="6">SH9</strain>
    </source>
</reference>
<evidence type="ECO:0000256" key="1">
    <source>
        <dbReference type="ARBA" id="ARBA00001946"/>
    </source>
</evidence>
<dbReference type="RefSeq" id="WP_106337498.1">
    <property type="nucleotide sequence ID" value="NZ_PVZS01000013.1"/>
</dbReference>
<evidence type="ECO:0000256" key="3">
    <source>
        <dbReference type="RuleBase" id="RU003476"/>
    </source>
</evidence>
<name>A0A2T1HS53_9HYPH</name>
<dbReference type="InterPro" id="IPR000086">
    <property type="entry name" value="NUDIX_hydrolase_dom"/>
</dbReference>
<comment type="similarity">
    <text evidence="3">Belongs to the Nudix hydrolase family.</text>
</comment>
<feature type="domain" description="Nudix hydrolase" evidence="4">
    <location>
        <begin position="19"/>
        <end position="150"/>
    </location>
</feature>
<dbReference type="PANTHER" id="PTHR43046">
    <property type="entry name" value="GDP-MANNOSE MANNOSYL HYDROLASE"/>
    <property type="match status" value="1"/>
</dbReference>
<keyword evidence="6" id="KW-1185">Reference proteome</keyword>
<comment type="cofactor">
    <cofactor evidence="1">
        <name>Mg(2+)</name>
        <dbReference type="ChEBI" id="CHEBI:18420"/>
    </cofactor>
</comment>
<protein>
    <submittedName>
        <fullName evidence="5">NUDIX hydrolase</fullName>
    </submittedName>
</protein>
<dbReference type="EMBL" id="PVZS01000013">
    <property type="protein sequence ID" value="PSC04474.1"/>
    <property type="molecule type" value="Genomic_DNA"/>
</dbReference>
<dbReference type="GO" id="GO:0016787">
    <property type="term" value="F:hydrolase activity"/>
    <property type="evidence" value="ECO:0007669"/>
    <property type="project" value="UniProtKB-KW"/>
</dbReference>
<dbReference type="PRINTS" id="PR00502">
    <property type="entry name" value="NUDIXFAMILY"/>
</dbReference>
<sequence>MAASTSDAAVSDPRLYPTRPFLAASIAVFRKGKVLLATRTKPPAQALFSLPGGLVEPGETLAEAAQRELYEEVGVVAEVVGFVRHTEVIERDEEQRVLRHFVIATFAARWVSGEPVPGPEAGEVLFADPTALGALRTTRGLASVVAEAAALVRSA</sequence>
<gene>
    <name evidence="5" type="ORF">SLNSH_13315</name>
</gene>
<dbReference type="AlphaFoldDB" id="A0A2T1HS53"/>
<evidence type="ECO:0000313" key="5">
    <source>
        <dbReference type="EMBL" id="PSC04474.1"/>
    </source>
</evidence>
<dbReference type="PROSITE" id="PS00893">
    <property type="entry name" value="NUDIX_BOX"/>
    <property type="match status" value="1"/>
</dbReference>
<dbReference type="PROSITE" id="PS51462">
    <property type="entry name" value="NUDIX"/>
    <property type="match status" value="1"/>
</dbReference>
<accession>A0A2T1HS53</accession>
<dbReference type="CDD" id="cd04673">
    <property type="entry name" value="NUDIX_ADPRase"/>
    <property type="match status" value="1"/>
</dbReference>
<dbReference type="SUPFAM" id="SSF55811">
    <property type="entry name" value="Nudix"/>
    <property type="match status" value="1"/>
</dbReference>
<dbReference type="InterPro" id="IPR020476">
    <property type="entry name" value="Nudix_hydrolase"/>
</dbReference>
<dbReference type="InterPro" id="IPR020084">
    <property type="entry name" value="NUDIX_hydrolase_CS"/>
</dbReference>
<dbReference type="Gene3D" id="3.90.79.10">
    <property type="entry name" value="Nucleoside Triphosphate Pyrophosphohydrolase"/>
    <property type="match status" value="1"/>
</dbReference>
<dbReference type="PANTHER" id="PTHR43046:SF14">
    <property type="entry name" value="MUTT_NUDIX FAMILY PROTEIN"/>
    <property type="match status" value="1"/>
</dbReference>
<evidence type="ECO:0000259" key="4">
    <source>
        <dbReference type="PROSITE" id="PS51462"/>
    </source>
</evidence>
<keyword evidence="2 3" id="KW-0378">Hydrolase</keyword>